<dbReference type="InterPro" id="IPR046947">
    <property type="entry name" value="LytR-like"/>
</dbReference>
<dbReference type="AlphaFoldDB" id="A0A930DRH9"/>
<name>A0A930DRH9_9FIRM</name>
<comment type="caution">
    <text evidence="5">The sequence shown here is derived from an EMBL/GenBank/DDBJ whole genome shotgun (WGS) entry which is preliminary data.</text>
</comment>
<dbReference type="PANTHER" id="PTHR37299">
    <property type="entry name" value="TRANSCRIPTIONAL REGULATOR-RELATED"/>
    <property type="match status" value="1"/>
</dbReference>
<evidence type="ECO:0000256" key="1">
    <source>
        <dbReference type="ARBA" id="ARBA00018672"/>
    </source>
</evidence>
<dbReference type="PANTHER" id="PTHR37299:SF1">
    <property type="entry name" value="STAGE 0 SPORULATION PROTEIN A HOMOLOG"/>
    <property type="match status" value="1"/>
</dbReference>
<keyword evidence="3" id="KW-0597">Phosphoprotein</keyword>
<evidence type="ECO:0000259" key="4">
    <source>
        <dbReference type="PROSITE" id="PS50110"/>
    </source>
</evidence>
<evidence type="ECO:0000256" key="3">
    <source>
        <dbReference type="PROSITE-ProRule" id="PRU00169"/>
    </source>
</evidence>
<dbReference type="SUPFAM" id="SSF52172">
    <property type="entry name" value="CheY-like"/>
    <property type="match status" value="1"/>
</dbReference>
<dbReference type="SMART" id="SM00850">
    <property type="entry name" value="LytTR"/>
    <property type="match status" value="1"/>
</dbReference>
<reference evidence="5" key="1">
    <citation type="submission" date="2020-04" db="EMBL/GenBank/DDBJ databases">
        <title>Deep metagenomics examines the oral microbiome during advanced dental caries in children, revealing novel taxa and co-occurrences with host molecules.</title>
        <authorList>
            <person name="Baker J.L."/>
            <person name="Morton J.T."/>
            <person name="Dinis M."/>
            <person name="Alvarez R."/>
            <person name="Tran N.C."/>
            <person name="Knight R."/>
            <person name="Edlund A."/>
        </authorList>
    </citation>
    <scope>NUCLEOTIDE SEQUENCE</scope>
    <source>
        <strain evidence="5">JCVI_24_bin.2</strain>
    </source>
</reference>
<comment type="function">
    <text evidence="2">May play the central regulatory role in sporulation. It may be an element of the effector pathway responsible for the activation of sporulation genes in response to nutritional stress. Spo0A may act in concert with spo0H (a sigma factor) to control the expression of some genes that are critical to the sporulation process.</text>
</comment>
<dbReference type="InterPro" id="IPR007492">
    <property type="entry name" value="LytTR_DNA-bd_dom"/>
</dbReference>
<feature type="domain" description="Response regulatory" evidence="4">
    <location>
        <begin position="5"/>
        <end position="125"/>
    </location>
</feature>
<protein>
    <recommendedName>
        <fullName evidence="1">Stage 0 sporulation protein A homolog</fullName>
    </recommendedName>
</protein>
<evidence type="ECO:0000313" key="6">
    <source>
        <dbReference type="Proteomes" id="UP000709351"/>
    </source>
</evidence>
<dbReference type="Gene3D" id="2.40.50.1020">
    <property type="entry name" value="LytTr DNA-binding domain"/>
    <property type="match status" value="1"/>
</dbReference>
<sequence length="243" mass="28241">MDKLRIAVCDDEIVQQKLIQALLQKYLTENNILAEVKFYTSGQEYLKEKKSEILETDIFLLDIFMPEMNGIDIGKELKNLGIQGKIIFITGGNDYITEAFEIKAFSYIQKPVEYEKFAKVMNSVIAGLGKHRYMDVVVDREKQRIYLDDVEYVETLGRRLVIYMKDGEVETYLSVKNFMDEYGEDDFIQISRYVAVSKSRIQRIVGRSLYLINGRELSISEKYLPTTKKLHIAYIHTKKVATV</sequence>
<dbReference type="InterPro" id="IPR001789">
    <property type="entry name" value="Sig_transdc_resp-reg_receiver"/>
</dbReference>
<gene>
    <name evidence="5" type="ORF">HXM93_04520</name>
</gene>
<dbReference type="SMART" id="SM00448">
    <property type="entry name" value="REC"/>
    <property type="match status" value="1"/>
</dbReference>
<dbReference type="Pfam" id="PF04397">
    <property type="entry name" value="LytTR"/>
    <property type="match status" value="1"/>
</dbReference>
<dbReference type="Pfam" id="PF00072">
    <property type="entry name" value="Response_reg"/>
    <property type="match status" value="1"/>
</dbReference>
<accession>A0A930DRH9</accession>
<dbReference type="GO" id="GO:0003677">
    <property type="term" value="F:DNA binding"/>
    <property type="evidence" value="ECO:0007669"/>
    <property type="project" value="InterPro"/>
</dbReference>
<proteinExistence type="predicted"/>
<feature type="modified residue" description="4-aspartylphosphate" evidence="3">
    <location>
        <position position="62"/>
    </location>
</feature>
<dbReference type="Gene3D" id="3.40.50.2300">
    <property type="match status" value="1"/>
</dbReference>
<dbReference type="InterPro" id="IPR011006">
    <property type="entry name" value="CheY-like_superfamily"/>
</dbReference>
<evidence type="ECO:0000313" key="5">
    <source>
        <dbReference type="EMBL" id="MBF1283781.1"/>
    </source>
</evidence>
<dbReference type="EMBL" id="JABZRD010000242">
    <property type="protein sequence ID" value="MBF1283781.1"/>
    <property type="molecule type" value="Genomic_DNA"/>
</dbReference>
<dbReference type="GO" id="GO:0000156">
    <property type="term" value="F:phosphorelay response regulator activity"/>
    <property type="evidence" value="ECO:0007669"/>
    <property type="project" value="InterPro"/>
</dbReference>
<organism evidence="5 6">
    <name type="scientific">Oribacterium parvum</name>
    <dbReference type="NCBI Taxonomy" id="1501329"/>
    <lineage>
        <taxon>Bacteria</taxon>
        <taxon>Bacillati</taxon>
        <taxon>Bacillota</taxon>
        <taxon>Clostridia</taxon>
        <taxon>Lachnospirales</taxon>
        <taxon>Lachnospiraceae</taxon>
        <taxon>Oribacterium</taxon>
    </lineage>
</organism>
<evidence type="ECO:0000256" key="2">
    <source>
        <dbReference type="ARBA" id="ARBA00024867"/>
    </source>
</evidence>
<dbReference type="Proteomes" id="UP000709351">
    <property type="component" value="Unassembled WGS sequence"/>
</dbReference>
<dbReference type="PROSITE" id="PS50110">
    <property type="entry name" value="RESPONSE_REGULATORY"/>
    <property type="match status" value="1"/>
</dbReference>